<keyword evidence="1" id="KW-0812">Transmembrane</keyword>
<keyword evidence="3" id="KW-1185">Reference proteome</keyword>
<accession>A0A830CG61</accession>
<name>A0A830CG61_9LAMI</name>
<evidence type="ECO:0000313" key="2">
    <source>
        <dbReference type="EMBL" id="GFP94913.1"/>
    </source>
</evidence>
<sequence>MEKKPSSYTFFFKRLNKKGGGGGVRRWKLKTSAGFRWKRKFNLHYWLVDVILFKIVSIFEAIFLVAKLCFFFLCCGCRL</sequence>
<gene>
    <name evidence="2" type="ORF">PHJA_001635700</name>
</gene>
<proteinExistence type="predicted"/>
<dbReference type="AlphaFoldDB" id="A0A830CG61"/>
<dbReference type="PANTHER" id="PTHR33726">
    <property type="entry name" value="TRANSMEMBRANE PROTEIN"/>
    <property type="match status" value="1"/>
</dbReference>
<dbReference type="EMBL" id="BMAC01000369">
    <property type="protein sequence ID" value="GFP94913.1"/>
    <property type="molecule type" value="Genomic_DNA"/>
</dbReference>
<organism evidence="2 3">
    <name type="scientific">Phtheirospermum japonicum</name>
    <dbReference type="NCBI Taxonomy" id="374723"/>
    <lineage>
        <taxon>Eukaryota</taxon>
        <taxon>Viridiplantae</taxon>
        <taxon>Streptophyta</taxon>
        <taxon>Embryophyta</taxon>
        <taxon>Tracheophyta</taxon>
        <taxon>Spermatophyta</taxon>
        <taxon>Magnoliopsida</taxon>
        <taxon>eudicotyledons</taxon>
        <taxon>Gunneridae</taxon>
        <taxon>Pentapetalae</taxon>
        <taxon>asterids</taxon>
        <taxon>lamiids</taxon>
        <taxon>Lamiales</taxon>
        <taxon>Orobanchaceae</taxon>
        <taxon>Orobanchaceae incertae sedis</taxon>
        <taxon>Phtheirospermum</taxon>
    </lineage>
</organism>
<evidence type="ECO:0000256" key="1">
    <source>
        <dbReference type="SAM" id="Phobius"/>
    </source>
</evidence>
<protein>
    <submittedName>
        <fullName evidence="2">Uncharacterized protein</fullName>
    </submittedName>
</protein>
<dbReference type="OrthoDB" id="675983at2759"/>
<evidence type="ECO:0000313" key="3">
    <source>
        <dbReference type="Proteomes" id="UP000653305"/>
    </source>
</evidence>
<reference evidence="2" key="1">
    <citation type="submission" date="2020-07" db="EMBL/GenBank/DDBJ databases">
        <title>Ethylene signaling mediates host invasion by parasitic plants.</title>
        <authorList>
            <person name="Yoshida S."/>
        </authorList>
    </citation>
    <scope>NUCLEOTIDE SEQUENCE</scope>
    <source>
        <strain evidence="2">Okayama</strain>
    </source>
</reference>
<comment type="caution">
    <text evidence="2">The sequence shown here is derived from an EMBL/GenBank/DDBJ whole genome shotgun (WGS) entry which is preliminary data.</text>
</comment>
<dbReference type="PANTHER" id="PTHR33726:SF3">
    <property type="entry name" value="TRANSMEMBRANE PROTEIN"/>
    <property type="match status" value="1"/>
</dbReference>
<dbReference type="Proteomes" id="UP000653305">
    <property type="component" value="Unassembled WGS sequence"/>
</dbReference>
<keyword evidence="1" id="KW-1133">Transmembrane helix</keyword>
<keyword evidence="1" id="KW-0472">Membrane</keyword>
<feature type="transmembrane region" description="Helical" evidence="1">
    <location>
        <begin position="46"/>
        <end position="73"/>
    </location>
</feature>